<name>A0A840IMU0_9ACTN</name>
<gene>
    <name evidence="2" type="ORF">BDZ31_004791</name>
</gene>
<dbReference type="Proteomes" id="UP000585272">
    <property type="component" value="Unassembled WGS sequence"/>
</dbReference>
<dbReference type="PANTHER" id="PTHR43802:SF1">
    <property type="entry name" value="IP11341P-RELATED"/>
    <property type="match status" value="1"/>
</dbReference>
<protein>
    <submittedName>
        <fullName evidence="2">Enoyl-CoA hydratase/carnithine racemase</fullName>
    </submittedName>
</protein>
<dbReference type="GO" id="GO:0003824">
    <property type="term" value="F:catalytic activity"/>
    <property type="evidence" value="ECO:0007669"/>
    <property type="project" value="UniProtKB-ARBA"/>
</dbReference>
<evidence type="ECO:0000313" key="2">
    <source>
        <dbReference type="EMBL" id="MBB4665170.1"/>
    </source>
</evidence>
<dbReference type="SUPFAM" id="SSF52096">
    <property type="entry name" value="ClpP/crotonase"/>
    <property type="match status" value="1"/>
</dbReference>
<dbReference type="InterPro" id="IPR014748">
    <property type="entry name" value="Enoyl-CoA_hydra_C"/>
</dbReference>
<reference evidence="2 3" key="1">
    <citation type="submission" date="2020-08" db="EMBL/GenBank/DDBJ databases">
        <title>Genomic Encyclopedia of Archaeal and Bacterial Type Strains, Phase II (KMG-II): from individual species to whole genera.</title>
        <authorList>
            <person name="Goeker M."/>
        </authorList>
    </citation>
    <scope>NUCLEOTIDE SEQUENCE [LARGE SCALE GENOMIC DNA]</scope>
    <source>
        <strain evidence="2 3">DSM 23288</strain>
    </source>
</reference>
<sequence length="262" mass="28433">MSETSITTERRGHVLLIGLNRAGKRNAFTLEMLDRLALAVGELEADPELRAGVLFAHGDHFTAGLDLGDVSPRLQADGSLRTPAGGRQPWRLDGEPYTTPLVCAVQGWCLTIGIELMLASDVRVAAANTRFKQLEVQRGIYPFCGATLRMPREAGWGNAMRWLLTGDEFDAAEAHRIGLVQEVVEPGQELERAIWLAERIATVAAPLGVRETLLSAQAAIPAAEREAATGLQRAAIPLMRSEDGAEGLASFLERREARFAGR</sequence>
<dbReference type="InterPro" id="IPR001753">
    <property type="entry name" value="Enoyl-CoA_hydra/iso"/>
</dbReference>
<dbReference type="InterPro" id="IPR029045">
    <property type="entry name" value="ClpP/crotonase-like_dom_sf"/>
</dbReference>
<dbReference type="Pfam" id="PF00378">
    <property type="entry name" value="ECH_1"/>
    <property type="match status" value="1"/>
</dbReference>
<accession>A0A840IMU0</accession>
<dbReference type="Gene3D" id="1.10.12.10">
    <property type="entry name" value="Lyase 2-enoyl-coa Hydratase, Chain A, domain 2"/>
    <property type="match status" value="1"/>
</dbReference>
<keyword evidence="3" id="KW-1185">Reference proteome</keyword>
<evidence type="ECO:0000313" key="3">
    <source>
        <dbReference type="Proteomes" id="UP000585272"/>
    </source>
</evidence>
<comment type="similarity">
    <text evidence="1">Belongs to the enoyl-CoA hydratase/isomerase family.</text>
</comment>
<dbReference type="PANTHER" id="PTHR43802">
    <property type="entry name" value="ENOYL-COA HYDRATASE"/>
    <property type="match status" value="1"/>
</dbReference>
<dbReference type="RefSeq" id="WP_183345854.1">
    <property type="nucleotide sequence ID" value="NZ_JACHNU010000011.1"/>
</dbReference>
<dbReference type="EMBL" id="JACHNU010000011">
    <property type="protein sequence ID" value="MBB4665170.1"/>
    <property type="molecule type" value="Genomic_DNA"/>
</dbReference>
<evidence type="ECO:0000256" key="1">
    <source>
        <dbReference type="ARBA" id="ARBA00005254"/>
    </source>
</evidence>
<dbReference type="AlphaFoldDB" id="A0A840IMU0"/>
<proteinExistence type="inferred from homology"/>
<dbReference type="Gene3D" id="3.90.226.10">
    <property type="entry name" value="2-enoyl-CoA Hydratase, Chain A, domain 1"/>
    <property type="match status" value="1"/>
</dbReference>
<comment type="caution">
    <text evidence="2">The sequence shown here is derived from an EMBL/GenBank/DDBJ whole genome shotgun (WGS) entry which is preliminary data.</text>
</comment>
<dbReference type="CDD" id="cd06558">
    <property type="entry name" value="crotonase-like"/>
    <property type="match status" value="1"/>
</dbReference>
<organism evidence="2 3">
    <name type="scientific">Conexibacter arvalis</name>
    <dbReference type="NCBI Taxonomy" id="912552"/>
    <lineage>
        <taxon>Bacteria</taxon>
        <taxon>Bacillati</taxon>
        <taxon>Actinomycetota</taxon>
        <taxon>Thermoleophilia</taxon>
        <taxon>Solirubrobacterales</taxon>
        <taxon>Conexibacteraceae</taxon>
        <taxon>Conexibacter</taxon>
    </lineage>
</organism>
<dbReference type="NCBIfam" id="NF005126">
    <property type="entry name" value="PRK06563.1"/>
    <property type="match status" value="1"/>
</dbReference>